<dbReference type="AlphaFoldDB" id="A0A0D9QU74"/>
<organism evidence="2 3">
    <name type="scientific">Plasmodium fragile</name>
    <dbReference type="NCBI Taxonomy" id="5857"/>
    <lineage>
        <taxon>Eukaryota</taxon>
        <taxon>Sar</taxon>
        <taxon>Alveolata</taxon>
        <taxon>Apicomplexa</taxon>
        <taxon>Aconoidasida</taxon>
        <taxon>Haemosporida</taxon>
        <taxon>Plasmodiidae</taxon>
        <taxon>Plasmodium</taxon>
        <taxon>Plasmodium (Plasmodium)</taxon>
    </lineage>
</organism>
<evidence type="ECO:0000313" key="3">
    <source>
        <dbReference type="Proteomes" id="UP000054561"/>
    </source>
</evidence>
<feature type="compositionally biased region" description="Polar residues" evidence="1">
    <location>
        <begin position="281"/>
        <end position="295"/>
    </location>
</feature>
<name>A0A0D9QU74_PLAFR</name>
<accession>A0A0D9QU74</accession>
<dbReference type="VEuPathDB" id="PlasmoDB:AK88_00367"/>
<feature type="compositionally biased region" description="Basic and acidic residues" evidence="1">
    <location>
        <begin position="95"/>
        <end position="122"/>
    </location>
</feature>
<feature type="compositionally biased region" description="Acidic residues" evidence="1">
    <location>
        <begin position="517"/>
        <end position="526"/>
    </location>
</feature>
<feature type="region of interest" description="Disordered" evidence="1">
    <location>
        <begin position="760"/>
        <end position="789"/>
    </location>
</feature>
<feature type="compositionally biased region" description="Polar residues" evidence="1">
    <location>
        <begin position="712"/>
        <end position="724"/>
    </location>
</feature>
<feature type="region of interest" description="Disordered" evidence="1">
    <location>
        <begin position="93"/>
        <end position="128"/>
    </location>
</feature>
<feature type="region of interest" description="Disordered" evidence="1">
    <location>
        <begin position="501"/>
        <end position="530"/>
    </location>
</feature>
<sequence length="789" mass="87518">MVDGILKFNLMENGLEESTRSLSRYYAGTGDAPKLNKNLFLNLNVPIPALNYIIDQSKNYVAGHANYQRWSQETFRHSKNLLDIIMRISLQRKARTNEGQRTGEKAHPTDGGKEAEQPKGEELTGQAAKHVAAAKHVTAAKHAAAAKQGHAAQKGQNVEGLQYYPGFCMQLGAKGRRCLLELIRRVYKEKTSTCKNILAHKLKPPECISNLPFFNIHMLWKLSYEFGVFEEALKIHKTYGQSSGTFTQLLNGTYSMQNSSTCESGDGTIEQRQLSEEKSGANGSSRSGESYNEDSNNGERGKAGRKRKRQECTQGEAKYNFNTENAQKFEGAPLKQGTKKTAQICARGEVTDGRRIPIESATWTNWRSGSEVQATQCVHRQFESSACPTEGRSKQRIEAQGTAPPKGTTDGPPNRCTLPSRRITSGANPRGEEGKRESIITSNNASNNARNNASNNGRNCATNNARNKRGDTHVEKALPNLIFNDKCESCRMNRAYSRRSLLKESHNEKKEATAGQQEEEQEEEDREPIKTYEITNNLKVDSVEELLSNFVHISNAIILHLKKNKGTSSPKAQYNLLSDHCLLLIPIKQQKRRKRARRNAHEGNEPSAQRTVHQQDGRGVEQMKNDRVFYEVGVSHSERGSSTTHRLSEHTNEKSSATQLGNFASPNSSMKESVPRGQCKTGQWGGRQQCCSPTWAKRKKLTNDIVSGMTSGVTPVRLPTNTPFESPGGGIQKVAPVNGSARTDHIPTCPHNGSSANWGGSCATHMSDMRKTTHKRKNPNDSTQGTKRK</sequence>
<feature type="compositionally biased region" description="Basic and acidic residues" evidence="1">
    <location>
        <begin position="501"/>
        <end position="512"/>
    </location>
</feature>
<dbReference type="OMA" id="NFVHISN"/>
<feature type="compositionally biased region" description="Polar residues" evidence="1">
    <location>
        <begin position="780"/>
        <end position="789"/>
    </location>
</feature>
<protein>
    <submittedName>
        <fullName evidence="2">Uncharacterized protein</fullName>
    </submittedName>
</protein>
<dbReference type="RefSeq" id="XP_012333441.1">
    <property type="nucleotide sequence ID" value="XM_012478018.1"/>
</dbReference>
<dbReference type="EMBL" id="KQ001647">
    <property type="protein sequence ID" value="KJP89911.1"/>
    <property type="molecule type" value="Genomic_DNA"/>
</dbReference>
<dbReference type="OrthoDB" id="387690at2759"/>
<feature type="region of interest" description="Disordered" evidence="1">
    <location>
        <begin position="589"/>
        <end position="620"/>
    </location>
</feature>
<feature type="region of interest" description="Disordered" evidence="1">
    <location>
        <begin position="383"/>
        <end position="471"/>
    </location>
</feature>
<dbReference type="GeneID" id="24265681"/>
<evidence type="ECO:0000313" key="2">
    <source>
        <dbReference type="EMBL" id="KJP89911.1"/>
    </source>
</evidence>
<evidence type="ECO:0000256" key="1">
    <source>
        <dbReference type="SAM" id="MobiDB-lite"/>
    </source>
</evidence>
<gene>
    <name evidence="2" type="ORF">AK88_00367</name>
</gene>
<reference evidence="2 3" key="1">
    <citation type="submission" date="2014-03" db="EMBL/GenBank/DDBJ databases">
        <title>The Genome Sequence of Plasmodium fragile nilgiri.</title>
        <authorList>
            <consortium name="The Broad Institute Genomics Platform"/>
            <consortium name="The Broad Institute Genome Sequencing Center for Infectious Disease"/>
            <person name="Neafsey D."/>
            <person name="Duraisingh M."/>
            <person name="Young S.K."/>
            <person name="Zeng Q."/>
            <person name="Gargeya S."/>
            <person name="Abouelleil A."/>
            <person name="Alvarado L."/>
            <person name="Chapman S.B."/>
            <person name="Gainer-Dewar J."/>
            <person name="Goldberg J."/>
            <person name="Griggs A."/>
            <person name="Gujja S."/>
            <person name="Hansen M."/>
            <person name="Howarth C."/>
            <person name="Imamovic A."/>
            <person name="Larimer J."/>
            <person name="Pearson M."/>
            <person name="Poon T.W."/>
            <person name="Priest M."/>
            <person name="Roberts A."/>
            <person name="Saif S."/>
            <person name="Shea T."/>
            <person name="Sykes S."/>
            <person name="Wortman J."/>
            <person name="Nusbaum C."/>
            <person name="Birren B."/>
        </authorList>
    </citation>
    <scope>NUCLEOTIDE SEQUENCE [LARGE SCALE GENOMIC DNA]</scope>
    <source>
        <strain evidence="3">nilgiri</strain>
    </source>
</reference>
<dbReference type="Proteomes" id="UP000054561">
    <property type="component" value="Unassembled WGS sequence"/>
</dbReference>
<feature type="region of interest" description="Disordered" evidence="1">
    <location>
        <begin position="712"/>
        <end position="731"/>
    </location>
</feature>
<feature type="region of interest" description="Disordered" evidence="1">
    <location>
        <begin position="635"/>
        <end position="687"/>
    </location>
</feature>
<feature type="compositionally biased region" description="Basic residues" evidence="1">
    <location>
        <begin position="589"/>
        <end position="598"/>
    </location>
</feature>
<feature type="compositionally biased region" description="Low complexity" evidence="1">
    <location>
        <begin position="442"/>
        <end position="465"/>
    </location>
</feature>
<proteinExistence type="predicted"/>
<feature type="compositionally biased region" description="Polar residues" evidence="1">
    <location>
        <begin position="654"/>
        <end position="671"/>
    </location>
</feature>
<keyword evidence="3" id="KW-1185">Reference proteome</keyword>
<feature type="region of interest" description="Disordered" evidence="1">
    <location>
        <begin position="261"/>
        <end position="319"/>
    </location>
</feature>